<organism evidence="2">
    <name type="scientific">hydrothermal vent metagenome</name>
    <dbReference type="NCBI Taxonomy" id="652676"/>
    <lineage>
        <taxon>unclassified sequences</taxon>
        <taxon>metagenomes</taxon>
        <taxon>ecological metagenomes</taxon>
    </lineage>
</organism>
<reference evidence="2" key="1">
    <citation type="submission" date="2018-06" db="EMBL/GenBank/DDBJ databases">
        <authorList>
            <person name="Zhirakovskaya E."/>
        </authorList>
    </citation>
    <scope>NUCLEOTIDE SEQUENCE</scope>
</reference>
<evidence type="ECO:0000256" key="1">
    <source>
        <dbReference type="SAM" id="Phobius"/>
    </source>
</evidence>
<dbReference type="EMBL" id="UOFX01000025">
    <property type="protein sequence ID" value="VAX07562.1"/>
    <property type="molecule type" value="Genomic_DNA"/>
</dbReference>
<name>A0A3B1AUZ0_9ZZZZ</name>
<dbReference type="AlphaFoldDB" id="A0A3B1AUZ0"/>
<protein>
    <submittedName>
        <fullName evidence="2">Uncharacterized protein</fullName>
    </submittedName>
</protein>
<evidence type="ECO:0000313" key="2">
    <source>
        <dbReference type="EMBL" id="VAX07562.1"/>
    </source>
</evidence>
<keyword evidence="1" id="KW-1133">Transmembrane helix</keyword>
<keyword evidence="1" id="KW-0472">Membrane</keyword>
<feature type="transmembrane region" description="Helical" evidence="1">
    <location>
        <begin position="12"/>
        <end position="29"/>
    </location>
</feature>
<gene>
    <name evidence="2" type="ORF">MNBD_GAMMA26-391</name>
</gene>
<sequence length="256" mass="30752">MDEIFEFIGKMIAVGGTAAAIAYAFFIFLGKKWLENKFSESLEAYKHKQNKEIEEVRYRINAQFNRITKIHEKEIEVLPKAWHKMHDALKHLTYFASPFRQHPDLDRMNQSQLNEFLDNSSFCEWEKTKLLEAPRKLEVYQERIFWHELSETKSAFREFHNYILENSIFLSQDLKEKFMVIDNVMWSAIIDKEVGHESKDWKMQRKSYSQITEEIDPIKQEIEALVQKRLQIDRANENNVFLQVNQPDVLFLERIW</sequence>
<keyword evidence="1" id="KW-0812">Transmembrane</keyword>
<proteinExistence type="predicted"/>
<accession>A0A3B1AUZ0</accession>